<dbReference type="VEuPathDB" id="CryptoDB:cubi_01276"/>
<dbReference type="InterPro" id="IPR029058">
    <property type="entry name" value="AB_hydrolase_fold"/>
</dbReference>
<dbReference type="OrthoDB" id="408631at2759"/>
<dbReference type="GeneID" id="39978067"/>
<keyword evidence="1" id="KW-1133">Transmembrane helix</keyword>
<keyword evidence="1" id="KW-0472">Membrane</keyword>
<comment type="caution">
    <text evidence="3">The sequence shown here is derived from an EMBL/GenBank/DDBJ whole genome shotgun (WGS) entry which is preliminary data.</text>
</comment>
<keyword evidence="1" id="KW-0812">Transmembrane</keyword>
<dbReference type="GO" id="GO:0004806">
    <property type="term" value="F:triacylglycerol lipase activity"/>
    <property type="evidence" value="ECO:0007669"/>
    <property type="project" value="TreeGrafter"/>
</dbReference>
<dbReference type="AlphaFoldDB" id="A0A1J4MBT5"/>
<gene>
    <name evidence="3" type="ORF">cubi_01276</name>
</gene>
<dbReference type="InterPro" id="IPR013094">
    <property type="entry name" value="AB_hydrolase_3"/>
</dbReference>
<dbReference type="SUPFAM" id="SSF53474">
    <property type="entry name" value="alpha/beta-Hydrolases"/>
    <property type="match status" value="1"/>
</dbReference>
<feature type="domain" description="Alpha/beta hydrolase fold-3" evidence="2">
    <location>
        <begin position="217"/>
        <end position="446"/>
    </location>
</feature>
<dbReference type="GO" id="GO:0004771">
    <property type="term" value="F:sterol ester esterase activity"/>
    <property type="evidence" value="ECO:0007669"/>
    <property type="project" value="TreeGrafter"/>
</dbReference>
<reference evidence="3 4" key="1">
    <citation type="submission" date="2016-10" db="EMBL/GenBank/DDBJ databases">
        <title>Reductive evolution of mitochondrial metabolism and differential evolution of invasion-related proteins in Cryptosporidium.</title>
        <authorList>
            <person name="Liu S."/>
            <person name="Roellig D.M."/>
            <person name="Guo Y."/>
            <person name="Li N."/>
            <person name="Frace M.A."/>
            <person name="Tang K."/>
            <person name="Zhang L."/>
            <person name="Feng Y."/>
            <person name="Xiao L."/>
        </authorList>
    </citation>
    <scope>NUCLEOTIDE SEQUENCE [LARGE SCALE GENOMIC DNA]</scope>
    <source>
        <strain evidence="3">39726</strain>
    </source>
</reference>
<accession>A0A1J4MBT5</accession>
<protein>
    <submittedName>
        <fullName evidence="3">Lipase esterase</fullName>
    </submittedName>
</protein>
<dbReference type="GO" id="GO:0019433">
    <property type="term" value="P:triglyceride catabolic process"/>
    <property type="evidence" value="ECO:0007669"/>
    <property type="project" value="TreeGrafter"/>
</dbReference>
<name>A0A1J4MBT5_9CRYT</name>
<organism evidence="3 4">
    <name type="scientific">Cryptosporidium ubiquitum</name>
    <dbReference type="NCBI Taxonomy" id="857276"/>
    <lineage>
        <taxon>Eukaryota</taxon>
        <taxon>Sar</taxon>
        <taxon>Alveolata</taxon>
        <taxon>Apicomplexa</taxon>
        <taxon>Conoidasida</taxon>
        <taxon>Coccidia</taxon>
        <taxon>Eucoccidiorida</taxon>
        <taxon>Eimeriorina</taxon>
        <taxon>Cryptosporidiidae</taxon>
        <taxon>Cryptosporidium</taxon>
    </lineage>
</organism>
<dbReference type="PANTHER" id="PTHR23025">
    <property type="entry name" value="TRIACYLGLYCEROL LIPASE"/>
    <property type="match status" value="1"/>
</dbReference>
<dbReference type="GO" id="GO:0005829">
    <property type="term" value="C:cytosol"/>
    <property type="evidence" value="ECO:0007669"/>
    <property type="project" value="TreeGrafter"/>
</dbReference>
<dbReference type="RefSeq" id="XP_028873281.1">
    <property type="nucleotide sequence ID" value="XM_029018288.1"/>
</dbReference>
<feature type="transmembrane region" description="Helical" evidence="1">
    <location>
        <begin position="12"/>
        <end position="30"/>
    </location>
</feature>
<dbReference type="PANTHER" id="PTHR23025:SF3">
    <property type="entry name" value="HORMONE-SENSITIVE LIPASE"/>
    <property type="match status" value="1"/>
</dbReference>
<dbReference type="Proteomes" id="UP000186176">
    <property type="component" value="Unassembled WGS sequence"/>
</dbReference>
<evidence type="ECO:0000313" key="3">
    <source>
        <dbReference type="EMBL" id="OII71662.1"/>
    </source>
</evidence>
<dbReference type="Gene3D" id="3.40.50.1820">
    <property type="entry name" value="alpha/beta hydrolase"/>
    <property type="match status" value="1"/>
</dbReference>
<evidence type="ECO:0000256" key="1">
    <source>
        <dbReference type="SAM" id="Phobius"/>
    </source>
</evidence>
<evidence type="ECO:0000259" key="2">
    <source>
        <dbReference type="Pfam" id="PF07859"/>
    </source>
</evidence>
<sequence>MTQINITRVLKGKYTIMIVLIIGIILYNIMNDENLTFTENIIGRMIYTYSLFRNVVSLTNYEEIEKFRSNDCSIYKNLIFGFSNKNELGIIVEHSIGYGENQEWSILDEYESLEIENIMGNRHWIEIDESGELTDGISMDMNRELHKDEVVVNFIVSKKLLENNNKLKQNLIRPVKCSTKKLCSNLYFDESKVKVVYENDNISTINKDDKAESPGIVIYVHGGGFVFGDMNTYEKVLQKHAIQLGKLNKPSIIVYIGYRKSPKWKYPIPLEDVIASISWIHSNAERLGLNPNKLVVLGDSAGGSLATSSIASCLSIKDQSKRRNNNVLSKRFHNYCKWVDHVKFLGLIYPALCQKCVTNSKLKNYKFGFLTLSSLLWFEKQYQSKYIESYFDWRSQPLLAPANILRKFPKTSIVLMKSDILYDEGRLMYETLLKLKVNAKLRIFSGFHGIYGSSWSSGGSNALEFINSEISEIMNQNN</sequence>
<dbReference type="EMBL" id="LRBP01000028">
    <property type="protein sequence ID" value="OII71662.1"/>
    <property type="molecule type" value="Genomic_DNA"/>
</dbReference>
<proteinExistence type="predicted"/>
<keyword evidence="4" id="KW-1185">Reference proteome</keyword>
<evidence type="ECO:0000313" key="4">
    <source>
        <dbReference type="Proteomes" id="UP000186176"/>
    </source>
</evidence>
<dbReference type="Pfam" id="PF07859">
    <property type="entry name" value="Abhydrolase_3"/>
    <property type="match status" value="1"/>
</dbReference>